<dbReference type="EC" id="3.6.1.11" evidence="1"/>
<protein>
    <submittedName>
        <fullName evidence="1">Exopolyphosphatase</fullName>
        <ecNumber evidence="1">3.6.1.11</ecNumber>
    </submittedName>
</protein>
<dbReference type="EMBL" id="JANBUP010000149">
    <property type="protein sequence ID" value="KAJ2812837.1"/>
    <property type="molecule type" value="Genomic_DNA"/>
</dbReference>
<proteinExistence type="predicted"/>
<keyword evidence="1" id="KW-0378">Hydrolase</keyword>
<gene>
    <name evidence="1" type="primary">PPX1_1</name>
    <name evidence="1" type="ORF">H4S07_001115</name>
</gene>
<reference evidence="1" key="1">
    <citation type="submission" date="2022-07" db="EMBL/GenBank/DDBJ databases">
        <title>Phylogenomic reconstructions and comparative analyses of Kickxellomycotina fungi.</title>
        <authorList>
            <person name="Reynolds N.K."/>
            <person name="Stajich J.E."/>
            <person name="Barry K."/>
            <person name="Grigoriev I.V."/>
            <person name="Crous P."/>
            <person name="Smith M.E."/>
        </authorList>
    </citation>
    <scope>NUCLEOTIDE SEQUENCE</scope>
    <source>
        <strain evidence="1">CBS 102833</strain>
    </source>
</reference>
<organism evidence="1 2">
    <name type="scientific">Coemansia furcata</name>
    <dbReference type="NCBI Taxonomy" id="417177"/>
    <lineage>
        <taxon>Eukaryota</taxon>
        <taxon>Fungi</taxon>
        <taxon>Fungi incertae sedis</taxon>
        <taxon>Zoopagomycota</taxon>
        <taxon>Kickxellomycotina</taxon>
        <taxon>Kickxellomycetes</taxon>
        <taxon>Kickxellales</taxon>
        <taxon>Kickxellaceae</taxon>
        <taxon>Coemansia</taxon>
    </lineage>
</organism>
<accession>A0ACC1LND6</accession>
<comment type="caution">
    <text evidence="1">The sequence shown here is derived from an EMBL/GenBank/DDBJ whole genome shotgun (WGS) entry which is preliminary data.</text>
</comment>
<name>A0ACC1LND6_9FUNG</name>
<evidence type="ECO:0000313" key="2">
    <source>
        <dbReference type="Proteomes" id="UP001140096"/>
    </source>
</evidence>
<evidence type="ECO:0000313" key="1">
    <source>
        <dbReference type="EMBL" id="KAJ2812837.1"/>
    </source>
</evidence>
<sequence>MTVSFNSFIRTLAVNSSLLRANTLPSHPTLVLGNESADLDSMVSSLALAYALSQTLSPVIPVINARREDLALRPDCAQLLKDELPALTFIDDIDLKGLAQRPLDVWLVDHNAPASRQAFLEPLVRGIVDHHADEGKCPEALRQIETVASCTTLVAQRLKGLVDPTLAKLLLAPILLDSSNLSAAACRATPADVACVEWLSSLVQWTQTEATSLDVTTSLDVRGPDELYAALDKLKGQVSHLSAYDLLRKDYKQWQVSDAKGRPWALGISSVGFPLKKWVKRDGLPLIETALKKWVESQHLDVALVMTHGKAKVDGVKVYGRQLMVAFAPQVAEKERVVEMLTQLDVLGLEPLESMGGVWAFVQSRAESSRKQVFPAVKGVIECIDF</sequence>
<keyword evidence="2" id="KW-1185">Reference proteome</keyword>
<dbReference type="Proteomes" id="UP001140096">
    <property type="component" value="Unassembled WGS sequence"/>
</dbReference>